<keyword evidence="1" id="KW-1133">Transmembrane helix</keyword>
<dbReference type="Gene3D" id="2.60.200.20">
    <property type="match status" value="1"/>
</dbReference>
<dbReference type="AlphaFoldDB" id="A0A9D2E9T4"/>
<evidence type="ECO:0000313" key="4">
    <source>
        <dbReference type="Proteomes" id="UP000824028"/>
    </source>
</evidence>
<feature type="transmembrane region" description="Helical" evidence="1">
    <location>
        <begin position="483"/>
        <end position="502"/>
    </location>
</feature>
<keyword evidence="1" id="KW-0812">Transmembrane</keyword>
<evidence type="ECO:0000313" key="3">
    <source>
        <dbReference type="EMBL" id="HIZ33468.1"/>
    </source>
</evidence>
<feature type="chain" id="PRO_5038723511" evidence="2">
    <location>
        <begin position="27"/>
        <end position="799"/>
    </location>
</feature>
<feature type="transmembrane region" description="Helical" evidence="1">
    <location>
        <begin position="571"/>
        <end position="601"/>
    </location>
</feature>
<protein>
    <submittedName>
        <fullName evidence="3">E3 ubiquitin protein ligase</fullName>
    </submittedName>
</protein>
<dbReference type="SUPFAM" id="SSF49879">
    <property type="entry name" value="SMAD/FHA domain"/>
    <property type="match status" value="1"/>
</dbReference>
<dbReference type="PROSITE" id="PS51257">
    <property type="entry name" value="PROKAR_LIPOPROTEIN"/>
    <property type="match status" value="1"/>
</dbReference>
<dbReference type="Proteomes" id="UP000824028">
    <property type="component" value="Unassembled WGS sequence"/>
</dbReference>
<keyword evidence="2" id="KW-0732">Signal</keyword>
<dbReference type="CDD" id="cd16448">
    <property type="entry name" value="RING-H2"/>
    <property type="match status" value="1"/>
</dbReference>
<feature type="signal peptide" evidence="2">
    <location>
        <begin position="1"/>
        <end position="26"/>
    </location>
</feature>
<comment type="caution">
    <text evidence="3">The sequence shown here is derived from an EMBL/GenBank/DDBJ whole genome shotgun (WGS) entry which is preliminary data.</text>
</comment>
<reference evidence="3" key="1">
    <citation type="journal article" date="2021" name="PeerJ">
        <title>Extensive microbial diversity within the chicken gut microbiome revealed by metagenomics and culture.</title>
        <authorList>
            <person name="Gilroy R."/>
            <person name="Ravi A."/>
            <person name="Getino M."/>
            <person name="Pursley I."/>
            <person name="Horton D.L."/>
            <person name="Alikhan N.F."/>
            <person name="Baker D."/>
            <person name="Gharbi K."/>
            <person name="Hall N."/>
            <person name="Watson M."/>
            <person name="Adriaenssens E.M."/>
            <person name="Foster-Nyarko E."/>
            <person name="Jarju S."/>
            <person name="Secka A."/>
            <person name="Antonio M."/>
            <person name="Oren A."/>
            <person name="Chaudhuri R.R."/>
            <person name="La Ragione R."/>
            <person name="Hildebrand F."/>
            <person name="Pallen M.J."/>
        </authorList>
    </citation>
    <scope>NUCLEOTIDE SEQUENCE</scope>
    <source>
        <strain evidence="3">ChiHjej9B8-1298</strain>
    </source>
</reference>
<dbReference type="InterPro" id="IPR008984">
    <property type="entry name" value="SMAD_FHA_dom_sf"/>
</dbReference>
<proteinExistence type="predicted"/>
<evidence type="ECO:0000256" key="1">
    <source>
        <dbReference type="SAM" id="Phobius"/>
    </source>
</evidence>
<sequence length="799" mass="91796">MMNKRMIGLWLLMLAVLTGCTGTWNTASIEEVTSNKKENIKVTHIQFSPDYKHITLDLDLPSDLNNTLLSDTDSVHVVIKETTRGTTGNQNYYDATQPQLTSIRNVVKEETTRQNLKIVALVDLTLPQPIVDEQREALQQIKNVYADDEKIHVSFMYDWQTTKPIPLTNYVLRNYFNAKEGSGKYLFRSIVEKRNEILNPDLFPSTDNLAMLVFSDGEVYGEDDTPSDPDYYQYKAELDKAYPRLVADTLSIYYVNCATNPNGVNIEATGTLQRMCKNYDGLYQEHFNWSQLEADFKRAFQLDYCDYRLTLTNPNRKIYKGNAHTIHIELHGRGDQLMASGKTVYKLGNVYSPIIVNGDKQLLVLIQGFVIMASLWLLIFLMGQFIVPAIRYHLFRSKYVVRYTGKGMSASGHPVADMCYFCKAPFEEGDEIVVKCTHTMHKDCWDENNYHCPEYGRHCKEGAYYYNRHQLFDSHNATPSTRWLLVGCLSAFVAWVAFTSGYNRIFPEGWLDGIVDSLYNLRLGLSISDEQLSDYKEQLNVMPYFGFCIGLCYSLFFSISSEGWKQSTQRVWLILLRTVIGAVGCWMFFAVECVLAIALGITTYSYLIDWIPWTLSSTLILYLLAWRTQSRVDKRGILISCIAGVFSMNIWNFLFMDSVLDYRLLLLFSFEFYSVTLSACISHTAFRSEHFFLGISKGVKPIDIALYKWFRSNPHRVVTLGKSVDCDLQITWDIRNPISPIQAELRMEKGHIKMYALEEGVFVHGKPWPLGKGLKLFHGTSFTIGDTLFTYKEKDLNHF</sequence>
<name>A0A9D2E9T4_9BACE</name>
<accession>A0A9D2E9T4</accession>
<dbReference type="CDD" id="cd00060">
    <property type="entry name" value="FHA"/>
    <property type="match status" value="1"/>
</dbReference>
<feature type="transmembrane region" description="Helical" evidence="1">
    <location>
        <begin position="362"/>
        <end position="387"/>
    </location>
</feature>
<feature type="transmembrane region" description="Helical" evidence="1">
    <location>
        <begin position="607"/>
        <end position="625"/>
    </location>
</feature>
<feature type="transmembrane region" description="Helical" evidence="1">
    <location>
        <begin position="637"/>
        <end position="656"/>
    </location>
</feature>
<keyword evidence="1" id="KW-0472">Membrane</keyword>
<feature type="transmembrane region" description="Helical" evidence="1">
    <location>
        <begin position="541"/>
        <end position="559"/>
    </location>
</feature>
<evidence type="ECO:0000256" key="2">
    <source>
        <dbReference type="SAM" id="SignalP"/>
    </source>
</evidence>
<dbReference type="EMBL" id="DXBX01000062">
    <property type="protein sequence ID" value="HIZ33468.1"/>
    <property type="molecule type" value="Genomic_DNA"/>
</dbReference>
<reference evidence="3" key="2">
    <citation type="submission" date="2021-04" db="EMBL/GenBank/DDBJ databases">
        <authorList>
            <person name="Gilroy R."/>
        </authorList>
    </citation>
    <scope>NUCLEOTIDE SEQUENCE</scope>
    <source>
        <strain evidence="3">ChiHjej9B8-1298</strain>
    </source>
</reference>
<gene>
    <name evidence="3" type="ORF">H9814_08030</name>
</gene>
<organism evidence="3 4">
    <name type="scientific">Candidatus Bacteroides merdigallinarum</name>
    <dbReference type="NCBI Taxonomy" id="2838473"/>
    <lineage>
        <taxon>Bacteria</taxon>
        <taxon>Pseudomonadati</taxon>
        <taxon>Bacteroidota</taxon>
        <taxon>Bacteroidia</taxon>
        <taxon>Bacteroidales</taxon>
        <taxon>Bacteroidaceae</taxon>
        <taxon>Bacteroides</taxon>
    </lineage>
</organism>